<dbReference type="Proteomes" id="UP001050975">
    <property type="component" value="Unassembled WGS sequence"/>
</dbReference>
<reference evidence="3" key="1">
    <citation type="submission" date="2019-10" db="EMBL/GenBank/DDBJ databases">
        <title>Draft genome sequece of Microseira wollei NIES-4236.</title>
        <authorList>
            <person name="Yamaguchi H."/>
            <person name="Suzuki S."/>
            <person name="Kawachi M."/>
        </authorList>
    </citation>
    <scope>NUCLEOTIDE SEQUENCE</scope>
    <source>
        <strain evidence="3">NIES-4236</strain>
    </source>
</reference>
<dbReference type="EMBL" id="BLAY01000151">
    <property type="protein sequence ID" value="GET42179.1"/>
    <property type="molecule type" value="Genomic_DNA"/>
</dbReference>
<protein>
    <submittedName>
        <fullName evidence="3">Filamentous hemagglutinin outer membrane protein</fullName>
    </submittedName>
</protein>
<proteinExistence type="predicted"/>
<dbReference type="SUPFAM" id="SSF51126">
    <property type="entry name" value="Pectin lyase-like"/>
    <property type="match status" value="4"/>
</dbReference>
<keyword evidence="1" id="KW-0732">Signal</keyword>
<evidence type="ECO:0000313" key="3">
    <source>
        <dbReference type="EMBL" id="GET42179.1"/>
    </source>
</evidence>
<dbReference type="Gene3D" id="2.160.20.10">
    <property type="entry name" value="Single-stranded right-handed beta-helix, Pectin lyase-like"/>
    <property type="match status" value="3"/>
</dbReference>
<sequence>MKKTKLLFTLPCYCLIVNNWSPAQAQIAPDGTLSTNVTTQNNLNFTINDGKFAGNNLFHSFREFSVPTGGEAFFNNAPDIQNIFSRVTGGSVSNIDGLIRANGGANLFLLNPSGIIFGPNARLNIGGSFLASTARSLIFSDGTQFSATNTQTPPLLTINLPVGLQYGSKAAPIRVQGSKQIDTVTATKGFDSNLNIWQFKTGNTLAILGGNVIIDGGILQAPGGRIELGGLAGEGTIAINKDGSLSFPSGGQRADVSIINKAGINVLAGGGGHIAINAQNLEISGSLLTTGIATGLGTQGAQAGNILIDATGAIAITASRIENNINPASDAQPAAIGDGGDIIIQAGSTLTTDTASLSTGTFGQGNGGNLIITANSVSLTNGTLVDSFTSGLGNAGNIAIYSKDNVVIVESQLQSDIFKAPLGRGNAGNILVHANGLVNIFNSEITSTVPEKAEGNGGTITIEAGAISLMQNTPTGLGTTTSGDGDAGNIILTAKDGIDIASSAISSDTFSAGDAGIVEIKAGGAIAINKTDINSQVKANSTGNGGIISIDGKSVSLTDLTRVQTSTENGKGNAGIISINASDTVTITRSDIASSATSGAKGDAGNIRIKSGGSISISDNTFLESSNFVGGNAGSVVLDASDRLSIINSKIFSDTFNDEISFGGGLAGIISFTAGNGVYVVNSQITAESFGGVDGNANNSGLGIIEINGKDVTLERSELSTSTKGASVAGSINIKADSLSIINASTVGSSSFGTGDSGNVTINATGIVTIDNSKVITNAASLEGDAGNLAIAAQSIQLTNGASLESSNFFGGNAGNIRVEAKENISLSNSNMFSDTVNDLQDESGGFAGNIFIKAGNFLLLDKSSQITAESLAKAAIKFSDNPSGLGFIYVEAKGISLSEQSRLSTSTYGVSAGGNINIQTQSLFVAGGSRIEAVTYGIGNAGNIAVNALESITLSGVEPLSFEEKGNILGGNSSGLFADTNKASSGAGGNIVVNTNNLQITDGAVIAATTRSIERGGNIAVEVNNLQLTGGGQILASAFNSGSAGSVTVIAQDRVTISGSDTTYQQRFDTIAQKFNPTLANLIIDQDGPDSGLFVNNRGAGEGGDINVFARSIRLDNGAAITAQTASGNGGNIGLRARDLIVLRRNSNISTTAGSKGAGGDGGNITINTPNLVALENSDITANAFEGRGGRVSITAQGIFGTQSRTEETSNSDITAISQIGGPELSGTVELNTPDVDPSSGLIELPQTVVDITGLIDRRCSPEAQENSFIATGRGGLPPSPTEPLNDNAYLVDLVDINSGRQESRRAGEQASRKESPQITEIVEAQGWIINDKGQVVLVANPPNVTPHRSGIIPIECHVR</sequence>
<organism evidence="3 4">
    <name type="scientific">Microseira wollei NIES-4236</name>
    <dbReference type="NCBI Taxonomy" id="2530354"/>
    <lineage>
        <taxon>Bacteria</taxon>
        <taxon>Bacillati</taxon>
        <taxon>Cyanobacteriota</taxon>
        <taxon>Cyanophyceae</taxon>
        <taxon>Oscillatoriophycideae</taxon>
        <taxon>Aerosakkonematales</taxon>
        <taxon>Aerosakkonemataceae</taxon>
        <taxon>Microseira</taxon>
    </lineage>
</organism>
<dbReference type="Pfam" id="PF05860">
    <property type="entry name" value="TPS"/>
    <property type="match status" value="1"/>
</dbReference>
<evidence type="ECO:0000256" key="1">
    <source>
        <dbReference type="SAM" id="SignalP"/>
    </source>
</evidence>
<gene>
    <name evidence="3" type="ORF">MiSe_69930</name>
</gene>
<feature type="domain" description="Filamentous haemagglutinin FhaB/tRNA nuclease CdiA-like TPS" evidence="2">
    <location>
        <begin position="28"/>
        <end position="140"/>
    </location>
</feature>
<dbReference type="InterPro" id="IPR012334">
    <property type="entry name" value="Pectin_lyas_fold"/>
</dbReference>
<dbReference type="SMART" id="SM00912">
    <property type="entry name" value="Haemagg_act"/>
    <property type="match status" value="1"/>
</dbReference>
<evidence type="ECO:0000259" key="2">
    <source>
        <dbReference type="SMART" id="SM00912"/>
    </source>
</evidence>
<dbReference type="RefSeq" id="WP_226589328.1">
    <property type="nucleotide sequence ID" value="NZ_BLAY01000151.1"/>
</dbReference>
<dbReference type="InterPro" id="IPR008638">
    <property type="entry name" value="FhaB/CdiA-like_TPS"/>
</dbReference>
<dbReference type="NCBIfam" id="TIGR01901">
    <property type="entry name" value="adhes_NPXG"/>
    <property type="match status" value="1"/>
</dbReference>
<evidence type="ECO:0000313" key="4">
    <source>
        <dbReference type="Proteomes" id="UP001050975"/>
    </source>
</evidence>
<name>A0AAV3XNF9_9CYAN</name>
<accession>A0AAV3XNF9</accession>
<keyword evidence="4" id="KW-1185">Reference proteome</keyword>
<comment type="caution">
    <text evidence="3">The sequence shown here is derived from an EMBL/GenBank/DDBJ whole genome shotgun (WGS) entry which is preliminary data.</text>
</comment>
<dbReference type="InterPro" id="IPR011050">
    <property type="entry name" value="Pectin_lyase_fold/virulence"/>
</dbReference>
<feature type="chain" id="PRO_5043360312" evidence="1">
    <location>
        <begin position="26"/>
        <end position="1361"/>
    </location>
</feature>
<feature type="signal peptide" evidence="1">
    <location>
        <begin position="1"/>
        <end position="25"/>
    </location>
</feature>